<proteinExistence type="predicted"/>
<dbReference type="Pfam" id="PF02098">
    <property type="entry name" value="His_binding"/>
    <property type="match status" value="1"/>
</dbReference>
<dbReference type="Proteomes" id="UP001321473">
    <property type="component" value="Unassembled WGS sequence"/>
</dbReference>
<reference evidence="1 2" key="1">
    <citation type="journal article" date="2023" name="Arcadia Sci">
        <title>De novo assembly of a long-read Amblyomma americanum tick genome.</title>
        <authorList>
            <person name="Chou S."/>
            <person name="Poskanzer K.E."/>
            <person name="Rollins M."/>
            <person name="Thuy-Boun P.S."/>
        </authorList>
    </citation>
    <scope>NUCLEOTIDE SEQUENCE [LARGE SCALE GENOMIC DNA]</scope>
    <source>
        <strain evidence="1">F_SG_1</strain>
        <tissue evidence="1">Salivary glands</tissue>
    </source>
</reference>
<dbReference type="SUPFAM" id="SSF50814">
    <property type="entry name" value="Lipocalins"/>
    <property type="match status" value="1"/>
</dbReference>
<sequence length="147" mass="16783">MFSKFPFAVAITDSDNDTIFECVTAKRAWFNMDTKRGEYIWLLRGHDGKPQKTIAFYVAEGKSPDTFLYMEGSEDAQPEIGTFYYTDYENCGVIDMPYHGGQCALWASEAGKDSLPQRCLEEFSKHCGVGTPKYSKDICSDEEIMYW</sequence>
<dbReference type="Gene3D" id="2.40.128.20">
    <property type="match status" value="1"/>
</dbReference>
<dbReference type="EMBL" id="JARKHS020033305">
    <property type="protein sequence ID" value="KAK8759226.1"/>
    <property type="molecule type" value="Genomic_DNA"/>
</dbReference>
<dbReference type="InterPro" id="IPR012674">
    <property type="entry name" value="Calycin"/>
</dbReference>
<dbReference type="InterPro" id="IPR002970">
    <property type="entry name" value="Tick_his-bd"/>
</dbReference>
<keyword evidence="2" id="KW-1185">Reference proteome</keyword>
<dbReference type="GO" id="GO:0030682">
    <property type="term" value="P:symbiont-mediated perturbation of host defenses"/>
    <property type="evidence" value="ECO:0007669"/>
    <property type="project" value="InterPro"/>
</dbReference>
<dbReference type="AlphaFoldDB" id="A0AAQ4D9T6"/>
<comment type="caution">
    <text evidence="1">The sequence shown here is derived from an EMBL/GenBank/DDBJ whole genome shotgun (WGS) entry which is preliminary data.</text>
</comment>
<dbReference type="GO" id="GO:0043176">
    <property type="term" value="F:amine binding"/>
    <property type="evidence" value="ECO:0007669"/>
    <property type="project" value="InterPro"/>
</dbReference>
<organism evidence="1 2">
    <name type="scientific">Amblyomma americanum</name>
    <name type="common">Lone star tick</name>
    <dbReference type="NCBI Taxonomy" id="6943"/>
    <lineage>
        <taxon>Eukaryota</taxon>
        <taxon>Metazoa</taxon>
        <taxon>Ecdysozoa</taxon>
        <taxon>Arthropoda</taxon>
        <taxon>Chelicerata</taxon>
        <taxon>Arachnida</taxon>
        <taxon>Acari</taxon>
        <taxon>Parasitiformes</taxon>
        <taxon>Ixodida</taxon>
        <taxon>Ixodoidea</taxon>
        <taxon>Ixodidae</taxon>
        <taxon>Amblyomminae</taxon>
        <taxon>Amblyomma</taxon>
    </lineage>
</organism>
<protein>
    <submittedName>
        <fullName evidence="1">Uncharacterized protein</fullName>
    </submittedName>
</protein>
<accession>A0AAQ4D9T6</accession>
<evidence type="ECO:0000313" key="2">
    <source>
        <dbReference type="Proteomes" id="UP001321473"/>
    </source>
</evidence>
<gene>
    <name evidence="1" type="ORF">V5799_003142</name>
</gene>
<evidence type="ECO:0000313" key="1">
    <source>
        <dbReference type="EMBL" id="KAK8759226.1"/>
    </source>
</evidence>
<name>A0AAQ4D9T6_AMBAM</name>